<feature type="domain" description="AMP-dependent synthetase/ligase" evidence="1">
    <location>
        <begin position="12"/>
        <end position="205"/>
    </location>
</feature>
<dbReference type="Pfam" id="PF00501">
    <property type="entry name" value="AMP-binding"/>
    <property type="match status" value="1"/>
</dbReference>
<dbReference type="RefSeq" id="WP_304379042.1">
    <property type="nucleotide sequence ID" value="NZ_JAUOZU010000030.1"/>
</dbReference>
<dbReference type="SUPFAM" id="SSF56801">
    <property type="entry name" value="Acetyl-CoA synthetase-like"/>
    <property type="match status" value="1"/>
</dbReference>
<evidence type="ECO:0000313" key="2">
    <source>
        <dbReference type="EMBL" id="MDO6967112.1"/>
    </source>
</evidence>
<dbReference type="Proteomes" id="UP001174932">
    <property type="component" value="Unassembled WGS sequence"/>
</dbReference>
<comment type="caution">
    <text evidence="2">The sequence shown here is derived from an EMBL/GenBank/DDBJ whole genome shotgun (WGS) entry which is preliminary data.</text>
</comment>
<accession>A0ABT8YUZ2</accession>
<dbReference type="EMBL" id="JAUOZU010000030">
    <property type="protein sequence ID" value="MDO6967112.1"/>
    <property type="molecule type" value="Genomic_DNA"/>
</dbReference>
<evidence type="ECO:0000259" key="1">
    <source>
        <dbReference type="Pfam" id="PF00501"/>
    </source>
</evidence>
<protein>
    <submittedName>
        <fullName evidence="2">AMP-binding protein</fullName>
    </submittedName>
</protein>
<gene>
    <name evidence="2" type="ORF">Q4481_24425</name>
</gene>
<reference evidence="2" key="2">
    <citation type="submission" date="2023-07" db="EMBL/GenBank/DDBJ databases">
        <authorList>
            <person name="Shen H."/>
        </authorList>
    </citation>
    <scope>NUCLEOTIDE SEQUENCE</scope>
    <source>
        <strain evidence="2">TNR-22</strain>
    </source>
</reference>
<evidence type="ECO:0000313" key="3">
    <source>
        <dbReference type="Proteomes" id="UP001174932"/>
    </source>
</evidence>
<sequence length="362" mass="39986">MIHPEVDYSIFYLSGGTTSRPKIIEYNALRWKQSTAVKARLMRAWGVDHSARVAVCHPFSPWAMGQVFVEGALHCGAKVLPLGLEANQRPIFEYLKQFDPTHFCATASNLARWGRAFEPFAGSRGPKSRVVLTGGEKLTPAKRAAVEQLWDIQAVDIYGMAEFDMIASELPERTGLWLVPEYNYFIRAAEGVTEGICDQAEGELCLCVPGGGVHATGDLVRVLSSGLVKEYDWHESFAIEVLGRINETASTSDGAMITSAHVVAIIEEIPELEAIQILIDHRVDGDEISIITELKSGLRMQPEIRQRLMSVFTDCNIDISDSIRHGIVAAVAVHSVLERPFITTRRGKTPRVLELYNGGLQP</sequence>
<dbReference type="PANTHER" id="PTHR43845">
    <property type="entry name" value="BLR5969 PROTEIN"/>
    <property type="match status" value="1"/>
</dbReference>
<organism evidence="2 3">
    <name type="scientific">Rhizobium alvei</name>
    <dbReference type="NCBI Taxonomy" id="1132659"/>
    <lineage>
        <taxon>Bacteria</taxon>
        <taxon>Pseudomonadati</taxon>
        <taxon>Pseudomonadota</taxon>
        <taxon>Alphaproteobacteria</taxon>
        <taxon>Hyphomicrobiales</taxon>
        <taxon>Rhizobiaceae</taxon>
        <taxon>Rhizobium/Agrobacterium group</taxon>
        <taxon>Rhizobium</taxon>
    </lineage>
</organism>
<reference evidence="2" key="1">
    <citation type="journal article" date="2015" name="Int. J. Syst. Evol. Microbiol.">
        <title>Rhizobium alvei sp. nov., isolated from a freshwater river.</title>
        <authorList>
            <person name="Sheu S.Y."/>
            <person name="Huang H.W."/>
            <person name="Young C.C."/>
            <person name="Chen W.M."/>
        </authorList>
    </citation>
    <scope>NUCLEOTIDE SEQUENCE</scope>
    <source>
        <strain evidence="2">TNR-22</strain>
    </source>
</reference>
<dbReference type="Gene3D" id="3.40.50.12780">
    <property type="entry name" value="N-terminal domain of ligase-like"/>
    <property type="match status" value="1"/>
</dbReference>
<dbReference type="PANTHER" id="PTHR43845:SF1">
    <property type="entry name" value="BLR5969 PROTEIN"/>
    <property type="match status" value="1"/>
</dbReference>
<dbReference type="InterPro" id="IPR000873">
    <property type="entry name" value="AMP-dep_synth/lig_dom"/>
</dbReference>
<name>A0ABT8YUZ2_9HYPH</name>
<dbReference type="InterPro" id="IPR042099">
    <property type="entry name" value="ANL_N_sf"/>
</dbReference>
<proteinExistence type="predicted"/>
<keyword evidence="3" id="KW-1185">Reference proteome</keyword>